<dbReference type="EMBL" id="CM008966">
    <property type="protein sequence ID" value="PNW83411.1"/>
    <property type="molecule type" value="Genomic_DNA"/>
</dbReference>
<dbReference type="Proteomes" id="UP000006906">
    <property type="component" value="Chromosome 5"/>
</dbReference>
<dbReference type="GO" id="GO:0016020">
    <property type="term" value="C:membrane"/>
    <property type="evidence" value="ECO:0000318"/>
    <property type="project" value="GO_Central"/>
</dbReference>
<dbReference type="GeneID" id="5726462"/>
<accession>A0A2K3DSA6</accession>
<dbReference type="GO" id="GO:0004620">
    <property type="term" value="F:phospholipase activity"/>
    <property type="evidence" value="ECO:0000318"/>
    <property type="project" value="GO_Central"/>
</dbReference>
<evidence type="ECO:0000256" key="1">
    <source>
        <dbReference type="SAM" id="MobiDB-lite"/>
    </source>
</evidence>
<dbReference type="InParanoid" id="A0A2K3DSA6"/>
<dbReference type="GO" id="GO:0046513">
    <property type="term" value="P:ceramide biosynthetic process"/>
    <property type="evidence" value="ECO:0000318"/>
    <property type="project" value="GO_Central"/>
</dbReference>
<gene>
    <name evidence="2" type="ORF">CHLRE_05g244150v5</name>
</gene>
<sequence length="706" mass="77420">MESGSKEEAQDNWTRLTPELKLAVAAYLHPNHANQLKLFDQETAACMRGLYVTLQLSEKHPSNRALRRALQPWPGPAFLAHFGRPEPWRSLTRPQRERLLCLAASSGHTASLYAALDNCDYTTLSSEVLNAAAAAGDLAGCQRLLREGRCKVEQGTFKAAGEGGNLEVLRLLQRACKSAPAVGAGGVRLTLSECVAAMASGACSSGQAGVLAWLRRAHGHEPGLEDAITAARSGQVALLEQLLMPAVLTGCHQQSDQQQWDREQSKALLLHAIAHGCPGEVLRRHYQTLWPWARMHAGADGQHGGEASAAAEAAARRQADLTKAQLLAAAAGSPTACWQAKTEFVLTSCLGPAEVERLVQQRGLAEVVTRAVCDRCHEPTLVARLRRLRALGIAPCYTWLHNATGAGNMEALLFIEDECGVPLTQSYYFDVANVRPHSSGCLAMLQLLRERGFVFGPDNVEREAECLVADLNPDSGLWAKGWSAGRDAALGWLAEVAKEYPMSFVGRAVTKRYQWHWSQAMWYAVCAGASLPVLKALRRRGAPLPPLSLAAKHGSLEVLEWVAAELEADGGRPLVEVLGWSELEHAYQCGGEFVKHWMRSRDLVPPGPGPLRPPQDTRDGRNQKEEKEEEKEEVEETEEEKEDEKEEKEDGEEEEHQEEEEEKEKAEEEVEWAGVGAGEAGGTWWWQWLQWAVKAICEALCGGPPR</sequence>
<dbReference type="GO" id="GO:0005783">
    <property type="term" value="C:endoplasmic reticulum"/>
    <property type="evidence" value="ECO:0000318"/>
    <property type="project" value="GO_Central"/>
</dbReference>
<feature type="region of interest" description="Disordered" evidence="1">
    <location>
        <begin position="604"/>
        <end position="671"/>
    </location>
</feature>
<feature type="compositionally biased region" description="Basic and acidic residues" evidence="1">
    <location>
        <begin position="615"/>
        <end position="626"/>
    </location>
</feature>
<dbReference type="GO" id="GO:0071944">
    <property type="term" value="C:cell periphery"/>
    <property type="evidence" value="ECO:0000318"/>
    <property type="project" value="GO_Central"/>
</dbReference>
<evidence type="ECO:0000313" key="2">
    <source>
        <dbReference type="EMBL" id="PNW83411.1"/>
    </source>
</evidence>
<keyword evidence="3" id="KW-1185">Reference proteome</keyword>
<name>A0A2K3DSA6_CHLRE</name>
<dbReference type="AlphaFoldDB" id="A0A2K3DSA6"/>
<dbReference type="KEGG" id="cre:CHLRE_05g244150v5"/>
<protein>
    <submittedName>
        <fullName evidence="2">Uncharacterized protein</fullName>
    </submittedName>
</protein>
<evidence type="ECO:0000313" key="3">
    <source>
        <dbReference type="Proteomes" id="UP000006906"/>
    </source>
</evidence>
<dbReference type="ExpressionAtlas" id="A0A2K3DSA6">
    <property type="expression patterns" value="baseline"/>
</dbReference>
<dbReference type="PANTHER" id="PTHR12393">
    <property type="entry name" value="SPHINGOMYELIN PHOSPHODIESTERASE RELATED"/>
    <property type="match status" value="1"/>
</dbReference>
<dbReference type="PaxDb" id="3055-EDP06994"/>
<feature type="compositionally biased region" description="Acidic residues" evidence="1">
    <location>
        <begin position="627"/>
        <end position="671"/>
    </location>
</feature>
<organism evidence="2 3">
    <name type="scientific">Chlamydomonas reinhardtii</name>
    <name type="common">Chlamydomonas smithii</name>
    <dbReference type="NCBI Taxonomy" id="3055"/>
    <lineage>
        <taxon>Eukaryota</taxon>
        <taxon>Viridiplantae</taxon>
        <taxon>Chlorophyta</taxon>
        <taxon>core chlorophytes</taxon>
        <taxon>Chlorophyceae</taxon>
        <taxon>CS clade</taxon>
        <taxon>Chlamydomonadales</taxon>
        <taxon>Chlamydomonadaceae</taxon>
        <taxon>Chlamydomonas</taxon>
    </lineage>
</organism>
<dbReference type="Gramene" id="PNW83411">
    <property type="protein sequence ID" value="PNW83411"/>
    <property type="gene ID" value="CHLRE_05g244150v5"/>
</dbReference>
<proteinExistence type="predicted"/>
<dbReference type="PANTHER" id="PTHR12393:SF6">
    <property type="entry name" value="SPHINGOMYELIN PHOSPHODIESTERASE 2"/>
    <property type="match status" value="1"/>
</dbReference>
<dbReference type="RefSeq" id="XP_001700740.2">
    <property type="nucleotide sequence ID" value="XM_001700688.2"/>
</dbReference>
<reference evidence="2 3" key="1">
    <citation type="journal article" date="2007" name="Science">
        <title>The Chlamydomonas genome reveals the evolution of key animal and plant functions.</title>
        <authorList>
            <person name="Merchant S.S."/>
            <person name="Prochnik S.E."/>
            <person name="Vallon O."/>
            <person name="Harris E.H."/>
            <person name="Karpowicz S.J."/>
            <person name="Witman G.B."/>
            <person name="Terry A."/>
            <person name="Salamov A."/>
            <person name="Fritz-Laylin L.K."/>
            <person name="Marechal-Drouard L."/>
            <person name="Marshall W.F."/>
            <person name="Qu L.H."/>
            <person name="Nelson D.R."/>
            <person name="Sanderfoot A.A."/>
            <person name="Spalding M.H."/>
            <person name="Kapitonov V.V."/>
            <person name="Ren Q."/>
            <person name="Ferris P."/>
            <person name="Lindquist E."/>
            <person name="Shapiro H."/>
            <person name="Lucas S.M."/>
            <person name="Grimwood J."/>
            <person name="Schmutz J."/>
            <person name="Cardol P."/>
            <person name="Cerutti H."/>
            <person name="Chanfreau G."/>
            <person name="Chen C.L."/>
            <person name="Cognat V."/>
            <person name="Croft M.T."/>
            <person name="Dent R."/>
            <person name="Dutcher S."/>
            <person name="Fernandez E."/>
            <person name="Fukuzawa H."/>
            <person name="Gonzalez-Ballester D."/>
            <person name="Gonzalez-Halphen D."/>
            <person name="Hallmann A."/>
            <person name="Hanikenne M."/>
            <person name="Hippler M."/>
            <person name="Inwood W."/>
            <person name="Jabbari K."/>
            <person name="Kalanon M."/>
            <person name="Kuras R."/>
            <person name="Lefebvre P.A."/>
            <person name="Lemaire S.D."/>
            <person name="Lobanov A.V."/>
            <person name="Lohr M."/>
            <person name="Manuell A."/>
            <person name="Meier I."/>
            <person name="Mets L."/>
            <person name="Mittag M."/>
            <person name="Mittelmeier T."/>
            <person name="Moroney J.V."/>
            <person name="Moseley J."/>
            <person name="Napoli C."/>
            <person name="Nedelcu A.M."/>
            <person name="Niyogi K."/>
            <person name="Novoselov S.V."/>
            <person name="Paulsen I.T."/>
            <person name="Pazour G."/>
            <person name="Purton S."/>
            <person name="Ral J.P."/>
            <person name="Riano-Pachon D.M."/>
            <person name="Riekhof W."/>
            <person name="Rymarquis L."/>
            <person name="Schroda M."/>
            <person name="Stern D."/>
            <person name="Umen J."/>
            <person name="Willows R."/>
            <person name="Wilson N."/>
            <person name="Zimmer S.L."/>
            <person name="Allmer J."/>
            <person name="Balk J."/>
            <person name="Bisova K."/>
            <person name="Chen C.J."/>
            <person name="Elias M."/>
            <person name="Gendler K."/>
            <person name="Hauser C."/>
            <person name="Lamb M.R."/>
            <person name="Ledford H."/>
            <person name="Long J.C."/>
            <person name="Minagawa J."/>
            <person name="Page M.D."/>
            <person name="Pan J."/>
            <person name="Pootakham W."/>
            <person name="Roje S."/>
            <person name="Rose A."/>
            <person name="Stahlberg E."/>
            <person name="Terauchi A.M."/>
            <person name="Yang P."/>
            <person name="Ball S."/>
            <person name="Bowler C."/>
            <person name="Dieckmann C.L."/>
            <person name="Gladyshev V.N."/>
            <person name="Green P."/>
            <person name="Jorgensen R."/>
            <person name="Mayfield S."/>
            <person name="Mueller-Roeber B."/>
            <person name="Rajamani S."/>
            <person name="Sayre R.T."/>
            <person name="Brokstein P."/>
            <person name="Dubchak I."/>
            <person name="Goodstein D."/>
            <person name="Hornick L."/>
            <person name="Huang Y.W."/>
            <person name="Jhaveri J."/>
            <person name="Luo Y."/>
            <person name="Martinez D."/>
            <person name="Ngau W.C."/>
            <person name="Otillar B."/>
            <person name="Poliakov A."/>
            <person name="Porter A."/>
            <person name="Szajkowski L."/>
            <person name="Werner G."/>
            <person name="Zhou K."/>
            <person name="Grigoriev I.V."/>
            <person name="Rokhsar D.S."/>
            <person name="Grossman A.R."/>
        </authorList>
    </citation>
    <scope>NUCLEOTIDE SEQUENCE [LARGE SCALE GENOMIC DNA]</scope>
    <source>
        <strain evidence="3">CC-503</strain>
    </source>
</reference>
<dbReference type="GO" id="GO:0030149">
    <property type="term" value="P:sphingolipid catabolic process"/>
    <property type="evidence" value="ECO:0000318"/>
    <property type="project" value="GO_Central"/>
</dbReference>
<dbReference type="OrthoDB" id="63514at2759"/>